<feature type="transmembrane region" description="Helical" evidence="1">
    <location>
        <begin position="35"/>
        <end position="53"/>
    </location>
</feature>
<reference evidence="2 3" key="1">
    <citation type="submission" date="2022-06" db="EMBL/GenBank/DDBJ databases">
        <title>Endosaccharibacter gen. nov., sp. nov., endophytic bacteria isolated from sugarcane.</title>
        <authorList>
            <person name="Pitiwittayakul N."/>
            <person name="Yukphan P."/>
            <person name="Charoenyingcharoen P."/>
            <person name="Tanasupawat S."/>
        </authorList>
    </citation>
    <scope>NUCLEOTIDE SEQUENCE [LARGE SCALE GENOMIC DNA]</scope>
    <source>
        <strain evidence="2 3">KSS8</strain>
    </source>
</reference>
<name>A0ABT1WD07_9PROT</name>
<evidence type="ECO:0000256" key="1">
    <source>
        <dbReference type="SAM" id="Phobius"/>
    </source>
</evidence>
<feature type="transmembrane region" description="Helical" evidence="1">
    <location>
        <begin position="73"/>
        <end position="91"/>
    </location>
</feature>
<dbReference type="RefSeq" id="WP_422865182.1">
    <property type="nucleotide sequence ID" value="NZ_JAMSKV010000015.1"/>
</dbReference>
<sequence>MPVEETPAGRTEPGLAAAIAADPAFRVLAQRRARLGLSVVIPTMVIYFGYLAVLVSAPELLRMRLGQATTLGLPLGFGVMVATFLLVLFYVRRAGSDLDRLTQTIIARHAR</sequence>
<dbReference type="PANTHER" id="PTHR38598">
    <property type="entry name" value="INNER MEMBRANE PROTEIN YJCH"/>
    <property type="match status" value="1"/>
</dbReference>
<evidence type="ECO:0000313" key="2">
    <source>
        <dbReference type="EMBL" id="MCQ8279693.1"/>
    </source>
</evidence>
<comment type="caution">
    <text evidence="2">The sequence shown here is derived from an EMBL/GenBank/DDBJ whole genome shotgun (WGS) entry which is preliminary data.</text>
</comment>
<dbReference type="Proteomes" id="UP001524587">
    <property type="component" value="Unassembled WGS sequence"/>
</dbReference>
<proteinExistence type="predicted"/>
<keyword evidence="1" id="KW-1133">Transmembrane helix</keyword>
<dbReference type="InterPro" id="IPR007436">
    <property type="entry name" value="DUF485"/>
</dbReference>
<dbReference type="InterPro" id="IPR052959">
    <property type="entry name" value="Inner_membrane_assoc"/>
</dbReference>
<dbReference type="PANTHER" id="PTHR38598:SF1">
    <property type="entry name" value="INNER MEMBRANE PROTEIN YJCH"/>
    <property type="match status" value="1"/>
</dbReference>
<dbReference type="EMBL" id="JAMSKV010000015">
    <property type="protein sequence ID" value="MCQ8279693.1"/>
    <property type="molecule type" value="Genomic_DNA"/>
</dbReference>
<keyword evidence="1" id="KW-0472">Membrane</keyword>
<protein>
    <submittedName>
        <fullName evidence="2">DUF485 domain-containing protein</fullName>
    </submittedName>
</protein>
<accession>A0ABT1WD07</accession>
<evidence type="ECO:0000313" key="3">
    <source>
        <dbReference type="Proteomes" id="UP001524587"/>
    </source>
</evidence>
<keyword evidence="1" id="KW-0812">Transmembrane</keyword>
<dbReference type="Pfam" id="PF04341">
    <property type="entry name" value="DUF485"/>
    <property type="match status" value="1"/>
</dbReference>
<organism evidence="2 3">
    <name type="scientific">Endosaccharibacter trunci</name>
    <dbReference type="NCBI Taxonomy" id="2812733"/>
    <lineage>
        <taxon>Bacteria</taxon>
        <taxon>Pseudomonadati</taxon>
        <taxon>Pseudomonadota</taxon>
        <taxon>Alphaproteobacteria</taxon>
        <taxon>Acetobacterales</taxon>
        <taxon>Acetobacteraceae</taxon>
        <taxon>Endosaccharibacter</taxon>
    </lineage>
</organism>
<gene>
    <name evidence="2" type="ORF">NFI95_14705</name>
</gene>
<keyword evidence="3" id="KW-1185">Reference proteome</keyword>